<proteinExistence type="predicted"/>
<evidence type="ECO:0000313" key="1">
    <source>
        <dbReference type="EMBL" id="MBP1996742.1"/>
    </source>
</evidence>
<evidence type="ECO:0000313" key="2">
    <source>
        <dbReference type="Proteomes" id="UP001519287"/>
    </source>
</evidence>
<name>A0ABS4JA70_9BACL</name>
<evidence type="ECO:0008006" key="3">
    <source>
        <dbReference type="Google" id="ProtNLM"/>
    </source>
</evidence>
<gene>
    <name evidence="1" type="ORF">J2Z66_008390</name>
</gene>
<dbReference type="EMBL" id="JAGGLB010000055">
    <property type="protein sequence ID" value="MBP1996742.1"/>
    <property type="molecule type" value="Genomic_DNA"/>
</dbReference>
<accession>A0ABS4JA70</accession>
<sequence>MAKLEQDFYQKHNTWIAALDSRGNLQNTDDFYMEIRLDSMDDYPAFSGRTIKIPLYSFINVEDFYNDNPFITPWIEEGKPITIEGLIMNRHLNKKV</sequence>
<organism evidence="1 2">
    <name type="scientific">Paenibacillus eucommiae</name>
    <dbReference type="NCBI Taxonomy" id="1355755"/>
    <lineage>
        <taxon>Bacteria</taxon>
        <taxon>Bacillati</taxon>
        <taxon>Bacillota</taxon>
        <taxon>Bacilli</taxon>
        <taxon>Bacillales</taxon>
        <taxon>Paenibacillaceae</taxon>
        <taxon>Paenibacillus</taxon>
    </lineage>
</organism>
<protein>
    <recommendedName>
        <fullName evidence="3">YopX protein domain-containing protein</fullName>
    </recommendedName>
</protein>
<comment type="caution">
    <text evidence="1">The sequence shown here is derived from an EMBL/GenBank/DDBJ whole genome shotgun (WGS) entry which is preliminary data.</text>
</comment>
<keyword evidence="2" id="KW-1185">Reference proteome</keyword>
<reference evidence="1 2" key="1">
    <citation type="submission" date="2021-03" db="EMBL/GenBank/DDBJ databases">
        <title>Genomic Encyclopedia of Type Strains, Phase IV (KMG-IV): sequencing the most valuable type-strain genomes for metagenomic binning, comparative biology and taxonomic classification.</title>
        <authorList>
            <person name="Goeker M."/>
        </authorList>
    </citation>
    <scope>NUCLEOTIDE SEQUENCE [LARGE SCALE GENOMIC DNA]</scope>
    <source>
        <strain evidence="1 2">DSM 26048</strain>
    </source>
</reference>
<dbReference type="RefSeq" id="WP_209979440.1">
    <property type="nucleotide sequence ID" value="NZ_JAGGLB010000055.1"/>
</dbReference>
<dbReference type="Proteomes" id="UP001519287">
    <property type="component" value="Unassembled WGS sequence"/>
</dbReference>